<comment type="caution">
    <text evidence="3">The sequence shown here is derived from an EMBL/GenBank/DDBJ whole genome shotgun (WGS) entry which is preliminary data.</text>
</comment>
<dbReference type="Proteomes" id="UP000253209">
    <property type="component" value="Unassembled WGS sequence"/>
</dbReference>
<sequence>MKKKFTHFHLWTIVIAIAVSINFAFAETTSLQDTTSLLRKSKKSKNSYLKNGLPFTLPPIKPGVVSTTKFAVNKPDDKLLSNVDIYPNPVTVTDQLNLKYEVSRNTNVTIKIVDVLGNDLVTIFSQRVESGDQKFSYLLNNKLSRGFYFVRIIAGTESAIKRLSVL</sequence>
<dbReference type="Pfam" id="PF18962">
    <property type="entry name" value="Por_Secre_tail"/>
    <property type="match status" value="1"/>
</dbReference>
<feature type="domain" description="Secretion system C-terminal sorting" evidence="2">
    <location>
        <begin position="85"/>
        <end position="164"/>
    </location>
</feature>
<dbReference type="RefSeq" id="WP_114003442.1">
    <property type="nucleotide sequence ID" value="NZ_QGDC01000001.1"/>
</dbReference>
<keyword evidence="4" id="KW-1185">Reference proteome</keyword>
<evidence type="ECO:0000259" key="2">
    <source>
        <dbReference type="Pfam" id="PF18962"/>
    </source>
</evidence>
<dbReference type="InterPro" id="IPR026444">
    <property type="entry name" value="Secre_tail"/>
</dbReference>
<dbReference type="EMBL" id="QGDC01000001">
    <property type="protein sequence ID" value="RCH56545.1"/>
    <property type="molecule type" value="Genomic_DNA"/>
</dbReference>
<dbReference type="AlphaFoldDB" id="A0A367GTZ7"/>
<proteinExistence type="predicted"/>
<dbReference type="NCBIfam" id="TIGR04183">
    <property type="entry name" value="Por_Secre_tail"/>
    <property type="match status" value="1"/>
</dbReference>
<name>A0A367GTZ7_9SPHI</name>
<evidence type="ECO:0000256" key="1">
    <source>
        <dbReference type="SAM" id="SignalP"/>
    </source>
</evidence>
<evidence type="ECO:0000313" key="4">
    <source>
        <dbReference type="Proteomes" id="UP000253209"/>
    </source>
</evidence>
<keyword evidence="1" id="KW-0732">Signal</keyword>
<dbReference type="OrthoDB" id="1523755at2"/>
<feature type="signal peptide" evidence="1">
    <location>
        <begin position="1"/>
        <end position="26"/>
    </location>
</feature>
<organism evidence="3 4">
    <name type="scientific">Mucilaginibacter hurinus</name>
    <dbReference type="NCBI Taxonomy" id="2201324"/>
    <lineage>
        <taxon>Bacteria</taxon>
        <taxon>Pseudomonadati</taxon>
        <taxon>Bacteroidota</taxon>
        <taxon>Sphingobacteriia</taxon>
        <taxon>Sphingobacteriales</taxon>
        <taxon>Sphingobacteriaceae</taxon>
        <taxon>Mucilaginibacter</taxon>
    </lineage>
</organism>
<accession>A0A367GTZ7</accession>
<feature type="chain" id="PRO_5017017216" description="Secretion system C-terminal sorting domain-containing protein" evidence="1">
    <location>
        <begin position="27"/>
        <end position="166"/>
    </location>
</feature>
<evidence type="ECO:0000313" key="3">
    <source>
        <dbReference type="EMBL" id="RCH56545.1"/>
    </source>
</evidence>
<reference evidence="3 4" key="1">
    <citation type="submission" date="2018-05" db="EMBL/GenBank/DDBJ databases">
        <title>Mucilaginibacter hurinus sp. nov., isolated from briquette warehouse soil.</title>
        <authorList>
            <person name="Choi L."/>
        </authorList>
    </citation>
    <scope>NUCLEOTIDE SEQUENCE [LARGE SCALE GENOMIC DNA]</scope>
    <source>
        <strain evidence="3 4">ZR32</strain>
    </source>
</reference>
<protein>
    <recommendedName>
        <fullName evidence="2">Secretion system C-terminal sorting domain-containing protein</fullName>
    </recommendedName>
</protein>
<gene>
    <name evidence="3" type="ORF">DJ568_01415</name>
</gene>